<dbReference type="Proteomes" id="UP000241890">
    <property type="component" value="Unassembled WGS sequence"/>
</dbReference>
<dbReference type="EMBL" id="BEYU01000116">
    <property type="protein sequence ID" value="GBG32178.1"/>
    <property type="molecule type" value="Genomic_DNA"/>
</dbReference>
<protein>
    <submittedName>
        <fullName evidence="1">Tail-anchored protein insertion receptor WRB</fullName>
    </submittedName>
</protein>
<dbReference type="AlphaFoldDB" id="A0A2R5GQZ6"/>
<comment type="caution">
    <text evidence="1">The sequence shown here is derived from an EMBL/GenBank/DDBJ whole genome shotgun (WGS) entry which is preliminary data.</text>
</comment>
<accession>A0A2R5GQZ6</accession>
<sequence>MDALLMEGAEVRHVLQAQAVLTVLVITVVAEAKEYNLPSTFMKWAKLKRQAAAKEREALKMAEARTLTAQASWRKRAAQILGLRQQVLWAALYFFYESSLPAAPLLEVESGWLWPLGRIFALPSYSAGSLSVLGWTFVCQKVASRVLESLVL</sequence>
<proteinExistence type="predicted"/>
<organism evidence="1 2">
    <name type="scientific">Hondaea fermentalgiana</name>
    <dbReference type="NCBI Taxonomy" id="2315210"/>
    <lineage>
        <taxon>Eukaryota</taxon>
        <taxon>Sar</taxon>
        <taxon>Stramenopiles</taxon>
        <taxon>Bigyra</taxon>
        <taxon>Labyrinthulomycetes</taxon>
        <taxon>Thraustochytrida</taxon>
        <taxon>Thraustochytriidae</taxon>
        <taxon>Hondaea</taxon>
    </lineage>
</organism>
<dbReference type="InterPro" id="IPR028945">
    <property type="entry name" value="Get1"/>
</dbReference>
<keyword evidence="2" id="KW-1185">Reference proteome</keyword>
<evidence type="ECO:0000313" key="2">
    <source>
        <dbReference type="Proteomes" id="UP000241890"/>
    </source>
</evidence>
<evidence type="ECO:0000313" key="1">
    <source>
        <dbReference type="EMBL" id="GBG32178.1"/>
    </source>
</evidence>
<dbReference type="InParanoid" id="A0A2R5GQZ6"/>
<dbReference type="GO" id="GO:0071816">
    <property type="term" value="P:tail-anchored membrane protein insertion into ER membrane"/>
    <property type="evidence" value="ECO:0007669"/>
    <property type="project" value="InterPro"/>
</dbReference>
<name>A0A2R5GQZ6_9STRA</name>
<keyword evidence="1" id="KW-0675">Receptor</keyword>
<gene>
    <name evidence="1" type="ORF">FCC1311_084032</name>
</gene>
<reference evidence="1 2" key="1">
    <citation type="submission" date="2017-12" db="EMBL/GenBank/DDBJ databases">
        <title>Sequencing, de novo assembly and annotation of complete genome of a new Thraustochytrid species, strain FCC1311.</title>
        <authorList>
            <person name="Sedici K."/>
            <person name="Godart F."/>
            <person name="Aiese Cigliano R."/>
            <person name="Sanseverino W."/>
            <person name="Barakat M."/>
            <person name="Ortet P."/>
            <person name="Marechal E."/>
            <person name="Cagnac O."/>
            <person name="Amato A."/>
        </authorList>
    </citation>
    <scope>NUCLEOTIDE SEQUENCE [LARGE SCALE GENOMIC DNA]</scope>
</reference>
<dbReference type="Pfam" id="PF04420">
    <property type="entry name" value="CHD5"/>
    <property type="match status" value="1"/>
</dbReference>